<keyword evidence="2" id="KW-0732">Signal</keyword>
<dbReference type="Pfam" id="PF03401">
    <property type="entry name" value="TctC"/>
    <property type="match status" value="1"/>
</dbReference>
<evidence type="ECO:0000256" key="2">
    <source>
        <dbReference type="SAM" id="SignalP"/>
    </source>
</evidence>
<dbReference type="Proteomes" id="UP000689967">
    <property type="component" value="Unassembled WGS sequence"/>
</dbReference>
<organism evidence="3 4">
    <name type="scientific">Falsiroseomonas oleicola</name>
    <dbReference type="NCBI Taxonomy" id="2801474"/>
    <lineage>
        <taxon>Bacteria</taxon>
        <taxon>Pseudomonadati</taxon>
        <taxon>Pseudomonadota</taxon>
        <taxon>Alphaproteobacteria</taxon>
        <taxon>Acetobacterales</taxon>
        <taxon>Roseomonadaceae</taxon>
        <taxon>Falsiroseomonas</taxon>
    </lineage>
</organism>
<protein>
    <submittedName>
        <fullName evidence="3">Tripartite tricarboxylate transporter substrate binding protein</fullName>
    </submittedName>
</protein>
<dbReference type="InterPro" id="IPR005064">
    <property type="entry name" value="BUG"/>
</dbReference>
<comment type="similarity">
    <text evidence="1">Belongs to the UPF0065 (bug) family.</text>
</comment>
<dbReference type="PANTHER" id="PTHR42928:SF5">
    <property type="entry name" value="BLR1237 PROTEIN"/>
    <property type="match status" value="1"/>
</dbReference>
<feature type="chain" id="PRO_5047448507" evidence="2">
    <location>
        <begin position="26"/>
        <end position="321"/>
    </location>
</feature>
<keyword evidence="4" id="KW-1185">Reference proteome</keyword>
<name>A0ABS6H9L3_9PROT</name>
<sequence length="321" mass="33220">MSQLPRRRLFTLSAGLLAAPCLARASTWPERTIRLIVPVAPGGSQDIVARHSARGLSELLGQPVAVENLPGGGSNIGYAAAARAAPDGYTLLAGADTLSITGAITPRLGFDPLGFAAIHRTVRVPQILVVRADDPARDFAAWFAASRRRPSAVGTPGHGSLAHLLVEQLSRAADSAWTHVPYRGGALALNDLMGGLLQGVMINIGAVTDHVRGGRLRGLVVSPDQRAVALPDVPTLAEAGFAGLSAVGWHGLVAPAGTDPAIIARLNQASRAVAHRPDIAGRLAALGVEATEEPPGILQAAIRDDAARYGEIVRRFGITAG</sequence>
<proteinExistence type="inferred from homology"/>
<comment type="caution">
    <text evidence="3">The sequence shown here is derived from an EMBL/GenBank/DDBJ whole genome shotgun (WGS) entry which is preliminary data.</text>
</comment>
<dbReference type="PANTHER" id="PTHR42928">
    <property type="entry name" value="TRICARBOXYLATE-BINDING PROTEIN"/>
    <property type="match status" value="1"/>
</dbReference>
<evidence type="ECO:0000313" key="3">
    <source>
        <dbReference type="EMBL" id="MBU8545392.1"/>
    </source>
</evidence>
<accession>A0ABS6H9L3</accession>
<feature type="signal peptide" evidence="2">
    <location>
        <begin position="1"/>
        <end position="25"/>
    </location>
</feature>
<gene>
    <name evidence="3" type="ORF">JJQ90_16840</name>
</gene>
<dbReference type="RefSeq" id="WP_216877408.1">
    <property type="nucleotide sequence ID" value="NZ_JAERQM010000005.1"/>
</dbReference>
<dbReference type="EMBL" id="JAERQM010000005">
    <property type="protein sequence ID" value="MBU8545392.1"/>
    <property type="molecule type" value="Genomic_DNA"/>
</dbReference>
<dbReference type="CDD" id="cd07012">
    <property type="entry name" value="PBP2_Bug_TTT"/>
    <property type="match status" value="1"/>
</dbReference>
<reference evidence="3 4" key="1">
    <citation type="submission" date="2021-01" db="EMBL/GenBank/DDBJ databases">
        <title>Roseomonas sp. nov, a bacterium isolated from an oil production mixture in Yumen Oilfield.</title>
        <authorList>
            <person name="Wu D."/>
        </authorList>
    </citation>
    <scope>NUCLEOTIDE SEQUENCE [LARGE SCALE GENOMIC DNA]</scope>
    <source>
        <strain evidence="3 4">ROY-5-3</strain>
    </source>
</reference>
<evidence type="ECO:0000313" key="4">
    <source>
        <dbReference type="Proteomes" id="UP000689967"/>
    </source>
</evidence>
<evidence type="ECO:0000256" key="1">
    <source>
        <dbReference type="ARBA" id="ARBA00006987"/>
    </source>
</evidence>
<dbReference type="PIRSF" id="PIRSF017082">
    <property type="entry name" value="YflP"/>
    <property type="match status" value="1"/>
</dbReference>